<dbReference type="HOGENOM" id="CLU_2537155_0_0_7"/>
<accession>E5Y9X2</accession>
<dbReference type="GO" id="GO:0015031">
    <property type="term" value="P:protein transport"/>
    <property type="evidence" value="ECO:0007669"/>
    <property type="project" value="InterPro"/>
</dbReference>
<dbReference type="GeneID" id="78084621"/>
<sequence length="86" mass="9270">MNINGTSGTPGLNVNELFNSGLDSISSKGKDLQAKMTEMLGKDEVSPEDMMALQFEVGQYNAMLESLSSVTKSMTDMMKSLAQRTG</sequence>
<dbReference type="OrthoDB" id="5465305at2"/>
<name>E5Y9X2_BILW3</name>
<dbReference type="InterPro" id="IPR037203">
    <property type="entry name" value="T3SS_needle-like_sf"/>
</dbReference>
<dbReference type="InterPro" id="IPR021123">
    <property type="entry name" value="T3SS_needle-like"/>
</dbReference>
<keyword evidence="2" id="KW-1185">Reference proteome</keyword>
<organism evidence="1 2">
    <name type="scientific">Bilophila wadsworthia (strain 3_1_6)</name>
    <dbReference type="NCBI Taxonomy" id="563192"/>
    <lineage>
        <taxon>Bacteria</taxon>
        <taxon>Pseudomonadati</taxon>
        <taxon>Thermodesulfobacteriota</taxon>
        <taxon>Desulfovibrionia</taxon>
        <taxon>Desulfovibrionales</taxon>
        <taxon>Desulfovibrionaceae</taxon>
        <taxon>Bilophila</taxon>
    </lineage>
</organism>
<reference evidence="1 2" key="1">
    <citation type="submission" date="2010-10" db="EMBL/GenBank/DDBJ databases">
        <authorList>
            <consortium name="The Broad Institute Genome Sequencing Platform"/>
            <person name="Ward D."/>
            <person name="Earl A."/>
            <person name="Feldgarden M."/>
            <person name="Young S.K."/>
            <person name="Gargeya S."/>
            <person name="Zeng Q."/>
            <person name="Alvarado L."/>
            <person name="Berlin A."/>
            <person name="Bochicchio J."/>
            <person name="Chapman S.B."/>
            <person name="Chen Z."/>
            <person name="Freedman E."/>
            <person name="Gellesch M."/>
            <person name="Goldberg J."/>
            <person name="Griggs A."/>
            <person name="Gujja S."/>
            <person name="Heilman E."/>
            <person name="Heiman D."/>
            <person name="Howarth C."/>
            <person name="Mehta T."/>
            <person name="Neiman D."/>
            <person name="Pearson M."/>
            <person name="Roberts A."/>
            <person name="Saif S."/>
            <person name="Shea T."/>
            <person name="Shenoy N."/>
            <person name="Sisk P."/>
            <person name="Stolte C."/>
            <person name="Sykes S."/>
            <person name="White J."/>
            <person name="Yandava C."/>
            <person name="Allen-Vercoe E."/>
            <person name="Sibley C."/>
            <person name="Ambrose C.E."/>
            <person name="Strauss J."/>
            <person name="Daigneault M."/>
            <person name="Haas B."/>
            <person name="Nusbaum C."/>
            <person name="Birren B."/>
        </authorList>
    </citation>
    <scope>NUCLEOTIDE SEQUENCE [LARGE SCALE GENOMIC DNA]</scope>
    <source>
        <strain evidence="1 2">3_1_6</strain>
    </source>
</reference>
<proteinExistence type="predicted"/>
<dbReference type="eggNOG" id="ENOG502ZRCH">
    <property type="taxonomic scope" value="Bacteria"/>
</dbReference>
<evidence type="ECO:0000313" key="1">
    <source>
        <dbReference type="EMBL" id="EFV43249.1"/>
    </source>
</evidence>
<dbReference type="EMBL" id="ADCP02000001">
    <property type="protein sequence ID" value="EFV43249.1"/>
    <property type="molecule type" value="Genomic_DNA"/>
</dbReference>
<dbReference type="RefSeq" id="WP_005029280.1">
    <property type="nucleotide sequence ID" value="NZ_KE150238.1"/>
</dbReference>
<dbReference type="Pfam" id="PF09392">
    <property type="entry name" value="T3SS_needle_F"/>
    <property type="match status" value="1"/>
</dbReference>
<evidence type="ECO:0000313" key="2">
    <source>
        <dbReference type="Proteomes" id="UP000006034"/>
    </source>
</evidence>
<dbReference type="Gene3D" id="1.20.58.90">
    <property type="match status" value="1"/>
</dbReference>
<dbReference type="SUPFAM" id="SSF140129">
    <property type="entry name" value="MxiH-like"/>
    <property type="match status" value="1"/>
</dbReference>
<reference evidence="1 2" key="2">
    <citation type="submission" date="2013-04" db="EMBL/GenBank/DDBJ databases">
        <title>The Genome Sequence of Bilophila wadsworthia 3_1_6.</title>
        <authorList>
            <consortium name="The Broad Institute Genomics Platform"/>
            <person name="Earl A."/>
            <person name="Ward D."/>
            <person name="Feldgarden M."/>
            <person name="Gevers D."/>
            <person name="Sibley C."/>
            <person name="Strauss J."/>
            <person name="Allen-Vercoe E."/>
            <person name="Walker B."/>
            <person name="Young S."/>
            <person name="Zeng Q."/>
            <person name="Gargeya S."/>
            <person name="Fitzgerald M."/>
            <person name="Haas B."/>
            <person name="Abouelleil A."/>
            <person name="Allen A.W."/>
            <person name="Alvarado L."/>
            <person name="Arachchi H.M."/>
            <person name="Berlin A.M."/>
            <person name="Chapman S.B."/>
            <person name="Gainer-Dewar J."/>
            <person name="Goldberg J."/>
            <person name="Griggs A."/>
            <person name="Gujja S."/>
            <person name="Hansen M."/>
            <person name="Howarth C."/>
            <person name="Imamovic A."/>
            <person name="Ireland A."/>
            <person name="Larimer J."/>
            <person name="McCowan C."/>
            <person name="Murphy C."/>
            <person name="Pearson M."/>
            <person name="Poon T.W."/>
            <person name="Priest M."/>
            <person name="Roberts A."/>
            <person name="Saif S."/>
            <person name="Shea T."/>
            <person name="Sisk P."/>
            <person name="Sykes S."/>
            <person name="Wortman J."/>
            <person name="Nusbaum C."/>
            <person name="Birren B."/>
        </authorList>
    </citation>
    <scope>NUCLEOTIDE SEQUENCE [LARGE SCALE GENOMIC DNA]</scope>
    <source>
        <strain evidence="1 2">3_1_6</strain>
    </source>
</reference>
<protein>
    <submittedName>
        <fullName evidence="1">Type III secretion apparatus needle protein</fullName>
    </submittedName>
</protein>
<comment type="caution">
    <text evidence="1">The sequence shown here is derived from an EMBL/GenBank/DDBJ whole genome shotgun (WGS) entry which is preliminary data.</text>
</comment>
<gene>
    <name evidence="1" type="ORF">HMPREF0179_02990</name>
</gene>
<dbReference type="STRING" id="563192.HMPREF0179_02990"/>
<dbReference type="AlphaFoldDB" id="E5Y9X2"/>
<dbReference type="Proteomes" id="UP000006034">
    <property type="component" value="Unassembled WGS sequence"/>
</dbReference>